<evidence type="ECO:0000313" key="1">
    <source>
        <dbReference type="EMBL" id="QIZ31072.1"/>
    </source>
</evidence>
<accession>A0A6H1QW25</accession>
<protein>
    <submittedName>
        <fullName evidence="1">Uncharacterized protein</fullName>
    </submittedName>
</protein>
<reference evidence="1" key="1">
    <citation type="journal article" date="2020" name="Sci. Adv.">
        <title>Virus-host coexistence in phytoplankton through the genomic lens.</title>
        <authorList>
            <person name="Yau S."/>
            <person name="Krasovec M."/>
            <person name="Benites L.F."/>
            <person name="Rombauts S."/>
            <person name="Groussin M."/>
            <person name="Vancaester E."/>
            <person name="Aury J.M."/>
            <person name="Derelle E."/>
            <person name="Desdevises Y."/>
            <person name="Escande M.L."/>
            <person name="Grimsley N."/>
            <person name="Guy J."/>
            <person name="Moreau H."/>
            <person name="Sanchez-Brosseau S."/>
            <person name="van de Peer Y."/>
            <person name="Vandepoele K."/>
            <person name="Gourbiere S."/>
            <person name="Piganeau G."/>
        </authorList>
    </citation>
    <scope>NUCLEOTIDE SEQUENCE</scope>
    <source>
        <strain evidence="1">OmV2</strain>
    </source>
</reference>
<name>A0A6H1QW25_9PHYC</name>
<proteinExistence type="predicted"/>
<dbReference type="EMBL" id="MN688676">
    <property type="protein sequence ID" value="QIZ31072.1"/>
    <property type="molecule type" value="Genomic_DNA"/>
</dbReference>
<organism evidence="1">
    <name type="scientific">Ostreococcus mediterraneus virus 2</name>
    <dbReference type="NCBI Taxonomy" id="2726183"/>
    <lineage>
        <taxon>Viruses</taxon>
        <taxon>Varidnaviria</taxon>
        <taxon>Bamfordvirae</taxon>
        <taxon>Nucleocytoviricota</taxon>
        <taxon>Megaviricetes</taxon>
        <taxon>Algavirales</taxon>
        <taxon>Phycodnaviridae</taxon>
        <taxon>Prasinovirus</taxon>
    </lineage>
</organism>
<gene>
    <name evidence="1" type="ORF">orf00026</name>
</gene>
<sequence length="236" mass="28298">MLKIFVVFHKKIFDECYENVPQELLDKYFTFVAVNKDIPKTYTKGKYNVINEWELVNYDDEFQKRGYNENSVIYHVIKNGLHKNHKYIGFFQYDMVFTENSVNTILNEMNSKPTCFYLSAHNYKYCAFDTCNELPTMKFLSMSYEMFYDKAFTHSEKDEYPLFNSYVIPIDTYEKIMEWVITLYTSIENKLQQKHFGHVGGIFERVMAFAVGEEKLRMIKLEIEHDHFYKNNLSEA</sequence>